<organism evidence="2">
    <name type="scientific">OCS116 cluster bacterium</name>
    <dbReference type="NCBI Taxonomy" id="2030921"/>
    <lineage>
        <taxon>Bacteria</taxon>
        <taxon>Pseudomonadati</taxon>
        <taxon>Pseudomonadota</taxon>
        <taxon>Alphaproteobacteria</taxon>
        <taxon>OCS116 cluster</taxon>
    </lineage>
</organism>
<dbReference type="SUPFAM" id="SSF56281">
    <property type="entry name" value="Metallo-hydrolase/oxidoreductase"/>
    <property type="match status" value="1"/>
</dbReference>
<dbReference type="Gene3D" id="3.60.15.10">
    <property type="entry name" value="Ribonuclease Z/Hydroxyacylglutathione hydrolase-like"/>
    <property type="match status" value="1"/>
</dbReference>
<dbReference type="PIRSF" id="PIRSF038896">
    <property type="entry name" value="NAPE-PLD"/>
    <property type="match status" value="1"/>
</dbReference>
<name>A0A2A4YT50_9PROT</name>
<dbReference type="InterPro" id="IPR001279">
    <property type="entry name" value="Metallo-B-lactamas"/>
</dbReference>
<reference key="1">
    <citation type="submission" date="2017-08" db="EMBL/GenBank/DDBJ databases">
        <title>A dynamic microbial community with high functional redundancy inhabits the cold, oxic subseafloor aquifer.</title>
        <authorList>
            <person name="Tully B.J."/>
            <person name="Wheat C.G."/>
            <person name="Glazer B.T."/>
            <person name="Huber J.A."/>
        </authorList>
    </citation>
    <scope>NUCLEOTIDE SEQUENCE [LARGE SCALE GENOMIC DNA]</scope>
</reference>
<evidence type="ECO:0000313" key="2">
    <source>
        <dbReference type="EMBL" id="PCI97986.1"/>
    </source>
</evidence>
<dbReference type="GO" id="GO:0070290">
    <property type="term" value="F:N-acylphosphatidylethanolamine-specific phospholipase D activity"/>
    <property type="evidence" value="ECO:0007669"/>
    <property type="project" value="InterPro"/>
</dbReference>
<dbReference type="InterPro" id="IPR036866">
    <property type="entry name" value="RibonucZ/Hydroxyglut_hydro"/>
</dbReference>
<dbReference type="GO" id="GO:0008270">
    <property type="term" value="F:zinc ion binding"/>
    <property type="evidence" value="ECO:0007669"/>
    <property type="project" value="InterPro"/>
</dbReference>
<evidence type="ECO:0000259" key="1">
    <source>
        <dbReference type="Pfam" id="PF12706"/>
    </source>
</evidence>
<feature type="domain" description="Metallo-beta-lactamase" evidence="1">
    <location>
        <begin position="124"/>
        <end position="316"/>
    </location>
</feature>
<dbReference type="EMBL" id="NVUS01000025">
    <property type="protein sequence ID" value="PCI97986.1"/>
    <property type="molecule type" value="Genomic_DNA"/>
</dbReference>
<proteinExistence type="predicted"/>
<gene>
    <name evidence="2" type="ORF">COB13_14805</name>
</gene>
<dbReference type="GO" id="GO:0005737">
    <property type="term" value="C:cytoplasm"/>
    <property type="evidence" value="ECO:0007669"/>
    <property type="project" value="TreeGrafter"/>
</dbReference>
<sequence>MKKLKIVAYILLGIITLLVAAGFSTDQYIKSAEPMNKDRIQKSAQYDGEKFVNPTPMAPQGLSFFPKMINQQLFEKIQPSAPKLPIPVQNITPEQLANLPANETIFFKLGHSSILLWIENEFWLIDPVFSDRASPFSFMGPKRFHPTPLSIADLPPIKGVILSHNHYDHLDEAAIKALNAKVENFYMPLGVGATLAKWGVSANQIHEYDWHESVTVGNLTLTATPSQHFSGRGLSDRNQSLWASWVIKSSQNNIYFSGDSGYFAGFKDIGTQYGPFDIAFMETGAYNTLWPDVHMMPQETVQAFIDLSGSVLVPIHNSTFDLSVHAWFDPLEQVLKYSDEQNVQLLVPKMGDPVNLNAIPELKTWWQDLM</sequence>
<dbReference type="InterPro" id="IPR024884">
    <property type="entry name" value="NAPE-PLD"/>
</dbReference>
<dbReference type="Pfam" id="PF12706">
    <property type="entry name" value="Lactamase_B_2"/>
    <property type="match status" value="1"/>
</dbReference>
<dbReference type="PANTHER" id="PTHR15032">
    <property type="entry name" value="N-ACYL-PHOSPHATIDYLETHANOLAMINE-HYDROLYZING PHOSPHOLIPASE D"/>
    <property type="match status" value="1"/>
</dbReference>
<dbReference type="PANTHER" id="PTHR15032:SF4">
    <property type="entry name" value="N-ACYL-PHOSPHATIDYLETHANOLAMINE-HYDROLYZING PHOSPHOLIPASE D"/>
    <property type="match status" value="1"/>
</dbReference>
<protein>
    <recommendedName>
        <fullName evidence="1">Metallo-beta-lactamase domain-containing protein</fullName>
    </recommendedName>
</protein>
<accession>A0A2A4YT50</accession>
<reference evidence="2" key="2">
    <citation type="journal article" date="2018" name="ISME J.">
        <title>A dynamic microbial community with high functional redundancy inhabits the cold, oxic subseafloor aquifer.</title>
        <authorList>
            <person name="Tully B.J."/>
            <person name="Wheat C.G."/>
            <person name="Glazer B.T."/>
            <person name="Huber J.A."/>
        </authorList>
    </citation>
    <scope>NUCLEOTIDE SEQUENCE</scope>
    <source>
        <strain evidence="2">NORP83</strain>
    </source>
</reference>
<dbReference type="AlphaFoldDB" id="A0A2A4YT50"/>
<comment type="caution">
    <text evidence="2">The sequence shown here is derived from an EMBL/GenBank/DDBJ whole genome shotgun (WGS) entry which is preliminary data.</text>
</comment>